<evidence type="ECO:0000256" key="2">
    <source>
        <dbReference type="SAM" id="MobiDB-lite"/>
    </source>
</evidence>
<evidence type="ECO:0000313" key="4">
    <source>
        <dbReference type="Proteomes" id="UP000249829"/>
    </source>
</evidence>
<gene>
    <name evidence="3" type="ORF">BO99DRAFT_425499</name>
</gene>
<dbReference type="SUPFAM" id="SSF48371">
    <property type="entry name" value="ARM repeat"/>
    <property type="match status" value="1"/>
</dbReference>
<dbReference type="InterPro" id="IPR016024">
    <property type="entry name" value="ARM-type_fold"/>
</dbReference>
<name>A0A2V5H1I2_ASPV1</name>
<sequence>MAFFFNRGRSRQPSDLVRTIKDSLARVREDPSTAKDAEKPLSQMKLIVQGTQDVEVSPEQVQNLVHAALQEDLLYDLARCLHLLPFEARKDTQAIFSHMLRFRPASSSTNQNDPPVISYIVHNRPEVIIELCKGYEHSESAMPCGIILREALKFDVIAAIILYDQSGEGELAIKLTEVQPGVPQDGTGIFWRFFYWIDRGSFELSADSFTTFRDILTRHKTLVTGYLSTNFDRFFAKFNEVLVNSSSYVTKRQSIKLLGEILLDRANYNVMMAYVESGDNLKLCMKLLRDDRKMVQYEGFHVFKVFVANPNKSIAVQRILINNRDRLLRFLPRFLEDRTEDDQFTDEKSFLVRQIELLPNEPIEPTRSAREPSRSGINTAAVA</sequence>
<dbReference type="Pfam" id="PF08569">
    <property type="entry name" value="Mo25"/>
    <property type="match status" value="1"/>
</dbReference>
<dbReference type="EMBL" id="KZ825185">
    <property type="protein sequence ID" value="PYI15484.1"/>
    <property type="molecule type" value="Genomic_DNA"/>
</dbReference>
<dbReference type="OMA" id="AYDHKES"/>
<dbReference type="PANTHER" id="PTHR10182:SF3">
    <property type="entry name" value="PROTEIN MO25"/>
    <property type="match status" value="1"/>
</dbReference>
<dbReference type="GO" id="GO:0043539">
    <property type="term" value="F:protein serine/threonine kinase activator activity"/>
    <property type="evidence" value="ECO:0007669"/>
    <property type="project" value="TreeGrafter"/>
</dbReference>
<dbReference type="STRING" id="1450538.A0A2V5H1I2"/>
<dbReference type="Gene3D" id="1.25.10.10">
    <property type="entry name" value="Leucine-rich Repeat Variant"/>
    <property type="match status" value="1"/>
</dbReference>
<comment type="similarity">
    <text evidence="1">Belongs to the Mo25 family.</text>
</comment>
<dbReference type="InterPro" id="IPR013878">
    <property type="entry name" value="Mo25"/>
</dbReference>
<dbReference type="GO" id="GO:0035556">
    <property type="term" value="P:intracellular signal transduction"/>
    <property type="evidence" value="ECO:0007669"/>
    <property type="project" value="TreeGrafter"/>
</dbReference>
<proteinExistence type="inferred from homology"/>
<evidence type="ECO:0000256" key="1">
    <source>
        <dbReference type="ARBA" id="ARBA00011012"/>
    </source>
</evidence>
<accession>A0A2V5H1I2</accession>
<dbReference type="InterPro" id="IPR011989">
    <property type="entry name" value="ARM-like"/>
</dbReference>
<dbReference type="FunFam" id="1.25.10.10:FF:000257">
    <property type="entry name" value="Conidiophore development protein hymA"/>
    <property type="match status" value="1"/>
</dbReference>
<dbReference type="AlphaFoldDB" id="A0A2V5H1I2"/>
<feature type="region of interest" description="Disordered" evidence="2">
    <location>
        <begin position="362"/>
        <end position="383"/>
    </location>
</feature>
<dbReference type="PANTHER" id="PTHR10182">
    <property type="entry name" value="CALCIUM-BINDING PROTEIN 39-RELATED"/>
    <property type="match status" value="1"/>
</dbReference>
<reference evidence="3 4" key="1">
    <citation type="submission" date="2018-02" db="EMBL/GenBank/DDBJ databases">
        <title>The genomes of Aspergillus section Nigri reveals drivers in fungal speciation.</title>
        <authorList>
            <consortium name="DOE Joint Genome Institute"/>
            <person name="Vesth T.C."/>
            <person name="Nybo J."/>
            <person name="Theobald S."/>
            <person name="Brandl J."/>
            <person name="Frisvad J.C."/>
            <person name="Nielsen K.F."/>
            <person name="Lyhne E.K."/>
            <person name="Kogle M.E."/>
            <person name="Kuo A."/>
            <person name="Riley R."/>
            <person name="Clum A."/>
            <person name="Nolan M."/>
            <person name="Lipzen A."/>
            <person name="Salamov A."/>
            <person name="Henrissat B."/>
            <person name="Wiebenga A."/>
            <person name="De vries R.P."/>
            <person name="Grigoriev I.V."/>
            <person name="Mortensen U.H."/>
            <person name="Andersen M.R."/>
            <person name="Baker S.E."/>
        </authorList>
    </citation>
    <scope>NUCLEOTIDE SEQUENCE [LARGE SCALE GENOMIC DNA]</scope>
    <source>
        <strain evidence="3 4">CBS 115571</strain>
    </source>
</reference>
<keyword evidence="4" id="KW-1185">Reference proteome</keyword>
<dbReference type="GO" id="GO:0005737">
    <property type="term" value="C:cytoplasm"/>
    <property type="evidence" value="ECO:0007669"/>
    <property type="project" value="UniProtKB-ARBA"/>
</dbReference>
<protein>
    <submittedName>
        <fullName evidence="3">Conidiophore development protein HymA</fullName>
    </submittedName>
</protein>
<organism evidence="3 4">
    <name type="scientific">Aspergillus violaceofuscus (strain CBS 115571)</name>
    <dbReference type="NCBI Taxonomy" id="1450538"/>
    <lineage>
        <taxon>Eukaryota</taxon>
        <taxon>Fungi</taxon>
        <taxon>Dikarya</taxon>
        <taxon>Ascomycota</taxon>
        <taxon>Pezizomycotina</taxon>
        <taxon>Eurotiomycetes</taxon>
        <taxon>Eurotiomycetidae</taxon>
        <taxon>Eurotiales</taxon>
        <taxon>Aspergillaceae</taxon>
        <taxon>Aspergillus</taxon>
    </lineage>
</organism>
<evidence type="ECO:0000313" key="3">
    <source>
        <dbReference type="EMBL" id="PYI15484.1"/>
    </source>
</evidence>
<dbReference type="Proteomes" id="UP000249829">
    <property type="component" value="Unassembled WGS sequence"/>
</dbReference>